<keyword evidence="1" id="KW-0677">Repeat</keyword>
<keyword evidence="2" id="KW-0694">RNA-binding</keyword>
<accession>A0A6A1W1D1</accession>
<dbReference type="SUPFAM" id="SSF54791">
    <property type="entry name" value="Eukaryotic type KH-domain (KH-domain type I)"/>
    <property type="match status" value="1"/>
</dbReference>
<evidence type="ECO:0000259" key="3">
    <source>
        <dbReference type="SMART" id="SM00322"/>
    </source>
</evidence>
<dbReference type="EMBL" id="RXIC02000024">
    <property type="protein sequence ID" value="KAB1211043.1"/>
    <property type="molecule type" value="Genomic_DNA"/>
</dbReference>
<proteinExistence type="predicted"/>
<feature type="domain" description="K Homology" evidence="3">
    <location>
        <begin position="10"/>
        <end position="83"/>
    </location>
</feature>
<dbReference type="InterPro" id="IPR036612">
    <property type="entry name" value="KH_dom_type_1_sf"/>
</dbReference>
<dbReference type="Proteomes" id="UP000516437">
    <property type="component" value="Chromosome 6"/>
</dbReference>
<reference evidence="5" key="3">
    <citation type="submission" date="2019-09" db="EMBL/GenBank/DDBJ databases">
        <authorList>
            <person name="Gao Z."/>
        </authorList>
    </citation>
    <scope>NUCLEOTIDE SEQUENCE</scope>
    <source>
        <tissue evidence="5">Leaves</tissue>
    </source>
</reference>
<sequence length="91" mass="9863">MTYDDFQEDRSSAVTIGVADGHIGLVVGRGGRNIMEISQVTGARIKISDRGDFVTGTTDRKVTITGSQRAIRAAESMILQKVAYASERVME</sequence>
<keyword evidence="6" id="KW-1185">Reference proteome</keyword>
<dbReference type="PANTHER" id="PTHR10288">
    <property type="entry name" value="KH DOMAIN CONTAINING RNA BINDING PROTEIN"/>
    <property type="match status" value="1"/>
</dbReference>
<dbReference type="InterPro" id="IPR004087">
    <property type="entry name" value="KH_dom"/>
</dbReference>
<dbReference type="PROSITE" id="PS50084">
    <property type="entry name" value="KH_TYPE_1"/>
    <property type="match status" value="1"/>
</dbReference>
<dbReference type="EMBL" id="RXIC02000021">
    <property type="protein sequence ID" value="KAB1219001.1"/>
    <property type="molecule type" value="Genomic_DNA"/>
</dbReference>
<evidence type="ECO:0000313" key="4">
    <source>
        <dbReference type="EMBL" id="KAB1211043.1"/>
    </source>
</evidence>
<evidence type="ECO:0000313" key="5">
    <source>
        <dbReference type="EMBL" id="KAB1219001.1"/>
    </source>
</evidence>
<dbReference type="OrthoDB" id="441329at2759"/>
<reference evidence="5" key="1">
    <citation type="submission" date="2018-07" db="EMBL/GenBank/DDBJ databases">
        <authorList>
            <person name="Gao Z.-S."/>
            <person name="Jia H.-M."/>
            <person name="Jia H.-J."/>
            <person name="Cai Q.-L."/>
            <person name="Wang Y."/>
            <person name="Zhao H.-B."/>
        </authorList>
    </citation>
    <scope>NUCLEOTIDE SEQUENCE</scope>
    <source>
        <tissue evidence="5">Leaves</tissue>
    </source>
</reference>
<evidence type="ECO:0000256" key="1">
    <source>
        <dbReference type="ARBA" id="ARBA00022737"/>
    </source>
</evidence>
<protein>
    <submittedName>
        <fullName evidence="5">RNA-binding protein Nova-2</fullName>
    </submittedName>
</protein>
<evidence type="ECO:0000256" key="2">
    <source>
        <dbReference type="PROSITE-ProRule" id="PRU00117"/>
    </source>
</evidence>
<gene>
    <name evidence="5" type="ORF">CJ030_MR3G015083</name>
    <name evidence="4" type="ORF">CJ030_MR6G018029</name>
</gene>
<reference evidence="5 6" key="2">
    <citation type="journal article" date="2019" name="Plant Biotechnol. J.">
        <title>The red bayberry genome and genetic basis of sex determination.</title>
        <authorList>
            <person name="Jia H.M."/>
            <person name="Jia H.J."/>
            <person name="Cai Q.L."/>
            <person name="Wang Y."/>
            <person name="Zhao H.B."/>
            <person name="Yang W.F."/>
            <person name="Wang G.Y."/>
            <person name="Li Y.H."/>
            <person name="Zhan D.L."/>
            <person name="Shen Y.T."/>
            <person name="Niu Q.F."/>
            <person name="Chang L."/>
            <person name="Qiu J."/>
            <person name="Zhao L."/>
            <person name="Xie H.B."/>
            <person name="Fu W.Y."/>
            <person name="Jin J."/>
            <person name="Li X.W."/>
            <person name="Jiao Y."/>
            <person name="Zhou C.C."/>
            <person name="Tu T."/>
            <person name="Chai C.Y."/>
            <person name="Gao J.L."/>
            <person name="Fan L.J."/>
            <person name="van de Weg E."/>
            <person name="Wang J.Y."/>
            <person name="Gao Z.S."/>
        </authorList>
    </citation>
    <scope>NUCLEOTIDE SEQUENCE [LARGE SCALE GENOMIC DNA]</scope>
    <source>
        <tissue evidence="5">Leaves</tissue>
    </source>
</reference>
<dbReference type="Proteomes" id="UP000516437">
    <property type="component" value="Chromosome 3"/>
</dbReference>
<evidence type="ECO:0000313" key="6">
    <source>
        <dbReference type="Proteomes" id="UP000516437"/>
    </source>
</evidence>
<dbReference type="InterPro" id="IPR004088">
    <property type="entry name" value="KH_dom_type_1"/>
</dbReference>
<dbReference type="GO" id="GO:0003723">
    <property type="term" value="F:RNA binding"/>
    <property type="evidence" value="ECO:0007669"/>
    <property type="project" value="UniProtKB-UniRule"/>
</dbReference>
<comment type="caution">
    <text evidence="5">The sequence shown here is derived from an EMBL/GenBank/DDBJ whole genome shotgun (WGS) entry which is preliminary data.</text>
</comment>
<dbReference type="AlphaFoldDB" id="A0A6A1W1D1"/>
<dbReference type="Gene3D" id="3.30.1370.10">
    <property type="entry name" value="K Homology domain, type 1"/>
    <property type="match status" value="1"/>
</dbReference>
<dbReference type="Pfam" id="PF00013">
    <property type="entry name" value="KH_1"/>
    <property type="match status" value="1"/>
</dbReference>
<organism evidence="5 6">
    <name type="scientific">Morella rubra</name>
    <name type="common">Chinese bayberry</name>
    <dbReference type="NCBI Taxonomy" id="262757"/>
    <lineage>
        <taxon>Eukaryota</taxon>
        <taxon>Viridiplantae</taxon>
        <taxon>Streptophyta</taxon>
        <taxon>Embryophyta</taxon>
        <taxon>Tracheophyta</taxon>
        <taxon>Spermatophyta</taxon>
        <taxon>Magnoliopsida</taxon>
        <taxon>eudicotyledons</taxon>
        <taxon>Gunneridae</taxon>
        <taxon>Pentapetalae</taxon>
        <taxon>rosids</taxon>
        <taxon>fabids</taxon>
        <taxon>Fagales</taxon>
        <taxon>Myricaceae</taxon>
        <taxon>Morella</taxon>
    </lineage>
</organism>
<name>A0A6A1W1D1_9ROSI</name>
<dbReference type="SMART" id="SM00322">
    <property type="entry name" value="KH"/>
    <property type="match status" value="1"/>
</dbReference>